<dbReference type="GO" id="GO:0032259">
    <property type="term" value="P:methylation"/>
    <property type="evidence" value="ECO:0007669"/>
    <property type="project" value="UniProtKB-KW"/>
</dbReference>
<evidence type="ECO:0000256" key="2">
    <source>
        <dbReference type="ARBA" id="ARBA00022679"/>
    </source>
</evidence>
<dbReference type="Gene3D" id="1.10.8.10">
    <property type="entry name" value="DNA helicase RuvA subunit, C-terminal domain"/>
    <property type="match status" value="1"/>
</dbReference>
<dbReference type="SUPFAM" id="SSF53335">
    <property type="entry name" value="S-adenosyl-L-methionine-dependent methyltransferases"/>
    <property type="match status" value="1"/>
</dbReference>
<dbReference type="PROSITE" id="PS00092">
    <property type="entry name" value="N6_MTASE"/>
    <property type="match status" value="1"/>
</dbReference>
<dbReference type="InterPro" id="IPR007848">
    <property type="entry name" value="Small_mtfrase_dom"/>
</dbReference>
<sequence>MKRTIENVLAEGKSLLKDANIRTWALDGEILLSHILSFSRVQLFTHSRDEISEEQEKAYKELIYKRLKGAPTQYLTNEQEFMSLPFYVDSSVLIPRQDTEVLVETALDFINKEKEFQVLDLCTGSGCIGISIAYYAPLCRVIGIDISEDALKVAEHNAKLNKVNDRVHFIKSNLFEEVPTNLKGTIDMIVSNPPYIPTEEIKELMKEVSAYEPSIALDGGKDGLDFYRLIVRDGKEYLKSGGILLFEIGYNQGDDVVNLLKSQGFSDATIKKDLAGLNRVVFGIKE</sequence>
<gene>
    <name evidence="5 8" type="primary">prmC</name>
    <name evidence="8" type="ORF">QBE51_11195</name>
</gene>
<evidence type="ECO:0000256" key="5">
    <source>
        <dbReference type="HAMAP-Rule" id="MF_02126"/>
    </source>
</evidence>
<dbReference type="HAMAP" id="MF_02126">
    <property type="entry name" value="RF_methyltr_PrmC"/>
    <property type="match status" value="1"/>
</dbReference>
<keyword evidence="2 5" id="KW-0808">Transferase</keyword>
<dbReference type="InterPro" id="IPR050320">
    <property type="entry name" value="N5-glutamine_MTase"/>
</dbReference>
<reference evidence="8 9" key="1">
    <citation type="submission" date="2023-03" db="EMBL/GenBank/DDBJ databases">
        <title>Novel Species.</title>
        <authorList>
            <person name="Ma S."/>
        </authorList>
    </citation>
    <scope>NUCLEOTIDE SEQUENCE [LARGE SCALE GENOMIC DNA]</scope>
    <source>
        <strain evidence="8 9">LIND6LT2</strain>
    </source>
</reference>
<comment type="function">
    <text evidence="5">Methylates the class 1 translation termination release factors RF1/PrfA and RF2/PrfB on the glutamine residue of the universally conserved GGQ motif.</text>
</comment>
<evidence type="ECO:0000256" key="1">
    <source>
        <dbReference type="ARBA" id="ARBA00022603"/>
    </source>
</evidence>
<organism evidence="8 9">
    <name type="scientific">Defluviitalea saccharophila</name>
    <dbReference type="NCBI Taxonomy" id="879970"/>
    <lineage>
        <taxon>Bacteria</taxon>
        <taxon>Bacillati</taxon>
        <taxon>Bacillota</taxon>
        <taxon>Clostridia</taxon>
        <taxon>Lachnospirales</taxon>
        <taxon>Defluviitaleaceae</taxon>
        <taxon>Defluviitalea</taxon>
    </lineage>
</organism>
<comment type="similarity">
    <text evidence="5">Belongs to the protein N5-glutamine methyltransferase family. PrmC subfamily.</text>
</comment>
<dbReference type="PANTHER" id="PTHR18895:SF74">
    <property type="entry name" value="MTRF1L RELEASE FACTOR GLUTAMINE METHYLTRANSFERASE"/>
    <property type="match status" value="1"/>
</dbReference>
<dbReference type="EC" id="2.1.1.297" evidence="5"/>
<comment type="caution">
    <text evidence="5">Lacks conserved residue(s) required for the propagation of feature annotation.</text>
</comment>
<evidence type="ECO:0000256" key="4">
    <source>
        <dbReference type="ARBA" id="ARBA00048391"/>
    </source>
</evidence>
<keyword evidence="1 5" id="KW-0489">Methyltransferase</keyword>
<dbReference type="InterPro" id="IPR019874">
    <property type="entry name" value="RF_methyltr_PrmC"/>
</dbReference>
<dbReference type="Pfam" id="PF17827">
    <property type="entry name" value="PrmC_N"/>
    <property type="match status" value="1"/>
</dbReference>
<dbReference type="PANTHER" id="PTHR18895">
    <property type="entry name" value="HEMK METHYLTRANSFERASE"/>
    <property type="match status" value="1"/>
</dbReference>
<protein>
    <recommendedName>
        <fullName evidence="5">Release factor glutamine methyltransferase</fullName>
        <shortName evidence="5">RF MTase</shortName>
        <ecNumber evidence="5">2.1.1.297</ecNumber>
    </recommendedName>
    <alternativeName>
        <fullName evidence="5">N5-glutamine methyltransferase PrmC</fullName>
    </alternativeName>
    <alternativeName>
        <fullName evidence="5">Protein-(glutamine-N5) MTase PrmC</fullName>
    </alternativeName>
    <alternativeName>
        <fullName evidence="5">Protein-glutamine N-methyltransferase PrmC</fullName>
    </alternativeName>
</protein>
<feature type="domain" description="Release factor glutamine methyltransferase N-terminal" evidence="7">
    <location>
        <begin position="8"/>
        <end position="76"/>
    </location>
</feature>
<feature type="binding site" evidence="5">
    <location>
        <begin position="192"/>
        <end position="195"/>
    </location>
    <ligand>
        <name>substrate</name>
    </ligand>
</feature>
<evidence type="ECO:0000259" key="6">
    <source>
        <dbReference type="Pfam" id="PF05175"/>
    </source>
</evidence>
<dbReference type="InterPro" id="IPR002052">
    <property type="entry name" value="DNA_methylase_N6_adenine_CS"/>
</dbReference>
<evidence type="ECO:0000313" key="9">
    <source>
        <dbReference type="Proteomes" id="UP001486565"/>
    </source>
</evidence>
<dbReference type="NCBIfam" id="TIGR00536">
    <property type="entry name" value="hemK_fam"/>
    <property type="match status" value="1"/>
</dbReference>
<dbReference type="GO" id="GO:0102559">
    <property type="term" value="F:peptide chain release factor N(5)-glutamine methyltransferase activity"/>
    <property type="evidence" value="ECO:0007669"/>
    <property type="project" value="UniProtKB-EC"/>
</dbReference>
<feature type="binding site" evidence="5">
    <location>
        <position position="192"/>
    </location>
    <ligand>
        <name>S-adenosyl-L-methionine</name>
        <dbReference type="ChEBI" id="CHEBI:59789"/>
    </ligand>
</feature>
<proteinExistence type="inferred from homology"/>
<dbReference type="Proteomes" id="UP001486565">
    <property type="component" value="Chromosome"/>
</dbReference>
<dbReference type="InterPro" id="IPR029063">
    <property type="entry name" value="SAM-dependent_MTases_sf"/>
</dbReference>
<dbReference type="EMBL" id="CP121687">
    <property type="protein sequence ID" value="WZL69354.1"/>
    <property type="molecule type" value="Genomic_DNA"/>
</dbReference>
<evidence type="ECO:0000259" key="7">
    <source>
        <dbReference type="Pfam" id="PF17827"/>
    </source>
</evidence>
<keyword evidence="3 5" id="KW-0949">S-adenosyl-L-methionine</keyword>
<name>A0ABZ2Y412_9FIRM</name>
<accession>A0ABZ2Y412</accession>
<feature type="domain" description="Methyltransferase small" evidence="6">
    <location>
        <begin position="109"/>
        <end position="200"/>
    </location>
</feature>
<dbReference type="CDD" id="cd02440">
    <property type="entry name" value="AdoMet_MTases"/>
    <property type="match status" value="1"/>
</dbReference>
<dbReference type="InterPro" id="IPR040758">
    <property type="entry name" value="PrmC_N"/>
</dbReference>
<dbReference type="Pfam" id="PF05175">
    <property type="entry name" value="MTS"/>
    <property type="match status" value="1"/>
</dbReference>
<dbReference type="Gene3D" id="3.40.50.150">
    <property type="entry name" value="Vaccinia Virus protein VP39"/>
    <property type="match status" value="1"/>
</dbReference>
<evidence type="ECO:0000313" key="8">
    <source>
        <dbReference type="EMBL" id="WZL69354.1"/>
    </source>
</evidence>
<dbReference type="RefSeq" id="WP_341876351.1">
    <property type="nucleotide sequence ID" value="NZ_CP121687.1"/>
</dbReference>
<evidence type="ECO:0000256" key="3">
    <source>
        <dbReference type="ARBA" id="ARBA00022691"/>
    </source>
</evidence>
<comment type="catalytic activity">
    <reaction evidence="4 5">
        <text>L-glutaminyl-[peptide chain release factor] + S-adenosyl-L-methionine = N(5)-methyl-L-glutaminyl-[peptide chain release factor] + S-adenosyl-L-homocysteine + H(+)</text>
        <dbReference type="Rhea" id="RHEA:42896"/>
        <dbReference type="Rhea" id="RHEA-COMP:10271"/>
        <dbReference type="Rhea" id="RHEA-COMP:10272"/>
        <dbReference type="ChEBI" id="CHEBI:15378"/>
        <dbReference type="ChEBI" id="CHEBI:30011"/>
        <dbReference type="ChEBI" id="CHEBI:57856"/>
        <dbReference type="ChEBI" id="CHEBI:59789"/>
        <dbReference type="ChEBI" id="CHEBI:61891"/>
        <dbReference type="EC" id="2.1.1.297"/>
    </reaction>
</comment>
<feature type="binding site" evidence="5">
    <location>
        <position position="145"/>
    </location>
    <ligand>
        <name>S-adenosyl-L-methionine</name>
        <dbReference type="ChEBI" id="CHEBI:59789"/>
    </ligand>
</feature>
<keyword evidence="9" id="KW-1185">Reference proteome</keyword>
<dbReference type="NCBIfam" id="TIGR03534">
    <property type="entry name" value="RF_mod_PrmC"/>
    <property type="match status" value="1"/>
</dbReference>
<dbReference type="InterPro" id="IPR004556">
    <property type="entry name" value="HemK-like"/>
</dbReference>